<dbReference type="Pfam" id="PF00300">
    <property type="entry name" value="His_Phos_1"/>
    <property type="match status" value="1"/>
</dbReference>
<proteinExistence type="predicted"/>
<protein>
    <submittedName>
        <fullName evidence="2">Phosphoglycerate mutase</fullName>
    </submittedName>
</protein>
<keyword evidence="3" id="KW-1185">Reference proteome</keyword>
<dbReference type="STRING" id="330734.ABA45_10660"/>
<sequence length="222" mass="24769">MRHGHVSYFDDSGRPLDPRSVPLSADGEAQALALSDVLKDVTFDRAISSDYPRAIQTLEMALSGAPTHVSTETTPELREVRGGRLSQIPRDVYSTEVAGAYHLSLQPEAGFLRGERWNDFGERVLAWFRLILADSQWQNLVIASHDAVNRVLISWLMNGNLSALPLLEQDHACINIVDIDRSGDDSSITAYLRLLNFTPYNPLKTGERSTVMERLAQSMSRM</sequence>
<dbReference type="AlphaFoldDB" id="A0A0H4I995"/>
<evidence type="ECO:0000313" key="3">
    <source>
        <dbReference type="Proteomes" id="UP000036406"/>
    </source>
</evidence>
<dbReference type="PATRIC" id="fig|330734.3.peg.2241"/>
<evidence type="ECO:0000313" key="2">
    <source>
        <dbReference type="EMBL" id="AKO54325.1"/>
    </source>
</evidence>
<dbReference type="KEGG" id="mpq:ABA45_10660"/>
<dbReference type="Gene3D" id="3.40.50.1240">
    <property type="entry name" value="Phosphoglycerate mutase-like"/>
    <property type="match status" value="1"/>
</dbReference>
<dbReference type="SUPFAM" id="SSF53254">
    <property type="entry name" value="Phosphoglycerate mutase-like"/>
    <property type="match status" value="1"/>
</dbReference>
<evidence type="ECO:0000256" key="1">
    <source>
        <dbReference type="SAM" id="MobiDB-lite"/>
    </source>
</evidence>
<dbReference type="Proteomes" id="UP000036406">
    <property type="component" value="Chromosome"/>
</dbReference>
<dbReference type="CDD" id="cd07067">
    <property type="entry name" value="HP_PGM_like"/>
    <property type="match status" value="1"/>
</dbReference>
<reference evidence="2 3" key="1">
    <citation type="submission" date="2015-05" db="EMBL/GenBank/DDBJ databases">
        <title>Complete genome of Marinobacter psychrophilus strain 20041T isolated from sea-ice of the Canadian Basin.</title>
        <authorList>
            <person name="Song L."/>
            <person name="Ren L."/>
            <person name="Yu Y."/>
            <person name="Wang X."/>
        </authorList>
    </citation>
    <scope>NUCLEOTIDE SEQUENCE [LARGE SCALE GENOMIC DNA]</scope>
    <source>
        <strain evidence="2 3">20041</strain>
    </source>
</reference>
<dbReference type="InterPro" id="IPR029033">
    <property type="entry name" value="His_PPase_superfam"/>
</dbReference>
<dbReference type="EMBL" id="CP011494">
    <property type="protein sequence ID" value="AKO54325.1"/>
    <property type="molecule type" value="Genomic_DNA"/>
</dbReference>
<organism evidence="2 3">
    <name type="scientific">Marinobacter psychrophilus</name>
    <dbReference type="NCBI Taxonomy" id="330734"/>
    <lineage>
        <taxon>Bacteria</taxon>
        <taxon>Pseudomonadati</taxon>
        <taxon>Pseudomonadota</taxon>
        <taxon>Gammaproteobacteria</taxon>
        <taxon>Pseudomonadales</taxon>
        <taxon>Marinobacteraceae</taxon>
        <taxon>Marinobacter</taxon>
    </lineage>
</organism>
<gene>
    <name evidence="2" type="ORF">ABA45_10660</name>
</gene>
<dbReference type="SMART" id="SM00855">
    <property type="entry name" value="PGAM"/>
    <property type="match status" value="1"/>
</dbReference>
<name>A0A0H4I995_9GAMM</name>
<dbReference type="InterPro" id="IPR013078">
    <property type="entry name" value="His_Pase_superF_clade-1"/>
</dbReference>
<feature type="region of interest" description="Disordered" evidence="1">
    <location>
        <begin position="1"/>
        <end position="23"/>
    </location>
</feature>
<accession>A0A0H4I995</accession>